<dbReference type="PROSITE" id="PS50404">
    <property type="entry name" value="GST_NTER"/>
    <property type="match status" value="1"/>
</dbReference>
<dbReference type="InterPro" id="IPR004046">
    <property type="entry name" value="GST_C"/>
</dbReference>
<dbReference type="InterPro" id="IPR040079">
    <property type="entry name" value="Glutathione_S-Trfase"/>
</dbReference>
<dbReference type="Pfam" id="PF14497">
    <property type="entry name" value="GST_C_3"/>
    <property type="match status" value="1"/>
</dbReference>
<dbReference type="Gene3D" id="1.20.1050.10">
    <property type="match status" value="1"/>
</dbReference>
<gene>
    <name evidence="3" type="ORF">BXYJ_LOCUS5671</name>
</gene>
<dbReference type="PANTHER" id="PTHR11571">
    <property type="entry name" value="GLUTATHIONE S-TRANSFERASE"/>
    <property type="match status" value="1"/>
</dbReference>
<dbReference type="OrthoDB" id="414243at2759"/>
<name>A0A1I7RQJ4_BURXY</name>
<feature type="signal peptide" evidence="1">
    <location>
        <begin position="1"/>
        <end position="20"/>
    </location>
</feature>
<evidence type="ECO:0000259" key="2">
    <source>
        <dbReference type="PROSITE" id="PS50404"/>
    </source>
</evidence>
<feature type="chain" id="PRO_5035359293" evidence="1">
    <location>
        <begin position="21"/>
        <end position="235"/>
    </location>
</feature>
<dbReference type="CDD" id="cd03039">
    <property type="entry name" value="GST_N_Sigma_like"/>
    <property type="match status" value="1"/>
</dbReference>
<evidence type="ECO:0000313" key="5">
    <source>
        <dbReference type="Proteomes" id="UP000659654"/>
    </source>
</evidence>
<accession>A0A1I7RQJ4</accession>
<organism evidence="4 6">
    <name type="scientific">Bursaphelenchus xylophilus</name>
    <name type="common">Pinewood nematode worm</name>
    <name type="synonym">Aphelenchoides xylophilus</name>
    <dbReference type="NCBI Taxonomy" id="6326"/>
    <lineage>
        <taxon>Eukaryota</taxon>
        <taxon>Metazoa</taxon>
        <taxon>Ecdysozoa</taxon>
        <taxon>Nematoda</taxon>
        <taxon>Chromadorea</taxon>
        <taxon>Rhabditida</taxon>
        <taxon>Tylenchina</taxon>
        <taxon>Tylenchomorpha</taxon>
        <taxon>Aphelenchoidea</taxon>
        <taxon>Aphelenchoididae</taxon>
        <taxon>Bursaphelenchus</taxon>
    </lineage>
</organism>
<dbReference type="Proteomes" id="UP000095284">
    <property type="component" value="Unplaced"/>
</dbReference>
<dbReference type="EMBL" id="CAJFCV020000003">
    <property type="protein sequence ID" value="CAG9104687.1"/>
    <property type="molecule type" value="Genomic_DNA"/>
</dbReference>
<dbReference type="Proteomes" id="UP000659654">
    <property type="component" value="Unassembled WGS sequence"/>
</dbReference>
<dbReference type="GO" id="GO:0004364">
    <property type="term" value="F:glutathione transferase activity"/>
    <property type="evidence" value="ECO:0007669"/>
    <property type="project" value="TreeGrafter"/>
</dbReference>
<protein>
    <submittedName>
        <fullName evidence="3">(pine wood nematode) hypothetical protein</fullName>
    </submittedName>
    <submittedName>
        <fullName evidence="6">GST N-terminal domain-containing protein</fullName>
    </submittedName>
</protein>
<feature type="domain" description="GST N-terminal" evidence="2">
    <location>
        <begin position="19"/>
        <end position="96"/>
    </location>
</feature>
<evidence type="ECO:0000313" key="4">
    <source>
        <dbReference type="Proteomes" id="UP000095284"/>
    </source>
</evidence>
<keyword evidence="1" id="KW-0732">Signal</keyword>
<dbReference type="WBParaSite" id="BXY_0298800.1">
    <property type="protein sequence ID" value="BXY_0298800.1"/>
    <property type="gene ID" value="BXY_0298800"/>
</dbReference>
<dbReference type="InterPro" id="IPR004045">
    <property type="entry name" value="Glutathione_S-Trfase_N"/>
</dbReference>
<dbReference type="SUPFAM" id="SSF52833">
    <property type="entry name" value="Thioredoxin-like"/>
    <property type="match status" value="1"/>
</dbReference>
<evidence type="ECO:0000256" key="1">
    <source>
        <dbReference type="SAM" id="SignalP"/>
    </source>
</evidence>
<dbReference type="EMBL" id="CAJFDI010000003">
    <property type="protein sequence ID" value="CAD5219423.1"/>
    <property type="molecule type" value="Genomic_DNA"/>
</dbReference>
<evidence type="ECO:0000313" key="3">
    <source>
        <dbReference type="EMBL" id="CAD5219423.1"/>
    </source>
</evidence>
<dbReference type="AlphaFoldDB" id="A0A1I7RQJ4"/>
<reference evidence="6" key="1">
    <citation type="submission" date="2016-11" db="UniProtKB">
        <authorList>
            <consortium name="WormBaseParasite"/>
        </authorList>
    </citation>
    <scope>IDENTIFICATION</scope>
</reference>
<keyword evidence="5" id="KW-1185">Reference proteome</keyword>
<dbReference type="Proteomes" id="UP000582659">
    <property type="component" value="Unassembled WGS sequence"/>
</dbReference>
<dbReference type="Gene3D" id="3.40.30.10">
    <property type="entry name" value="Glutaredoxin"/>
    <property type="match status" value="1"/>
</dbReference>
<dbReference type="InterPro" id="IPR036249">
    <property type="entry name" value="Thioredoxin-like_sf"/>
</dbReference>
<reference evidence="3" key="2">
    <citation type="submission" date="2020-09" db="EMBL/GenBank/DDBJ databases">
        <authorList>
            <person name="Kikuchi T."/>
        </authorList>
    </citation>
    <scope>NUCLEOTIDE SEQUENCE</scope>
    <source>
        <strain evidence="3">Ka4C1</strain>
    </source>
</reference>
<evidence type="ECO:0000313" key="6">
    <source>
        <dbReference type="WBParaSite" id="BXY_0298800.1"/>
    </source>
</evidence>
<dbReference type="GO" id="GO:0006749">
    <property type="term" value="P:glutathione metabolic process"/>
    <property type="evidence" value="ECO:0007669"/>
    <property type="project" value="TreeGrafter"/>
</dbReference>
<proteinExistence type="predicted"/>
<dbReference type="SFLD" id="SFLDS00019">
    <property type="entry name" value="Glutathione_Transferase_(cytos"/>
    <property type="match status" value="1"/>
</dbReference>
<dbReference type="SMR" id="A0A1I7RQJ4"/>
<dbReference type="InterPro" id="IPR050213">
    <property type="entry name" value="GST_superfamily"/>
</dbReference>
<sequence>MAAGVLKIGVFVMLMSELCGLELYYFNEKGRAEPIRLMLHFAGINFTDYRFSRADWNAAQYTLAFSTIPAIVDDMTIVANSGAITRYVAQITHLLTPTVLEDAKLDALFEQSQPLLNSVLQYIDIVEGRSPGDANASRYNLVDYPAQYYLPMIEAYTDNNTGLFGHSDITYMDFAWYNILDLINYYAPDVLLKYYASINHWNRVDGYNNSNLQKYLLNRYLDFARNDTFQLDNVF</sequence>